<dbReference type="Proteomes" id="UP000184335">
    <property type="component" value="Unassembled WGS sequence"/>
</dbReference>
<evidence type="ECO:0000259" key="6">
    <source>
        <dbReference type="PROSITE" id="PS51935"/>
    </source>
</evidence>
<evidence type="ECO:0000313" key="8">
    <source>
        <dbReference type="Proteomes" id="UP000184335"/>
    </source>
</evidence>
<feature type="domain" description="SH3b" evidence="5">
    <location>
        <begin position="1"/>
        <end position="65"/>
    </location>
</feature>
<name>A0A1M6A6I9_9FLAO</name>
<dbReference type="PROSITE" id="PS51935">
    <property type="entry name" value="NLPC_P60"/>
    <property type="match status" value="1"/>
</dbReference>
<dbReference type="Pfam" id="PF00877">
    <property type="entry name" value="NLPC_P60"/>
    <property type="match status" value="1"/>
</dbReference>
<evidence type="ECO:0000256" key="4">
    <source>
        <dbReference type="ARBA" id="ARBA00022807"/>
    </source>
</evidence>
<feature type="domain" description="NlpC/P60" evidence="6">
    <location>
        <begin position="110"/>
        <end position="238"/>
    </location>
</feature>
<evidence type="ECO:0000256" key="2">
    <source>
        <dbReference type="ARBA" id="ARBA00022670"/>
    </source>
</evidence>
<dbReference type="GO" id="GO:0008234">
    <property type="term" value="F:cysteine-type peptidase activity"/>
    <property type="evidence" value="ECO:0007669"/>
    <property type="project" value="UniProtKB-KW"/>
</dbReference>
<dbReference type="OrthoDB" id="9813368at2"/>
<dbReference type="STRING" id="1118202.SAMN05443429_101169"/>
<dbReference type="AlphaFoldDB" id="A0A1M6A6I9"/>
<evidence type="ECO:0000259" key="5">
    <source>
        <dbReference type="PROSITE" id="PS51781"/>
    </source>
</evidence>
<dbReference type="EMBL" id="FQYI01000001">
    <property type="protein sequence ID" value="SHI32045.1"/>
    <property type="molecule type" value="Genomic_DNA"/>
</dbReference>
<keyword evidence="2" id="KW-0645">Protease</keyword>
<organism evidence="7 8">
    <name type="scientific">Cruoricaptor ignavus</name>
    <dbReference type="NCBI Taxonomy" id="1118202"/>
    <lineage>
        <taxon>Bacteria</taxon>
        <taxon>Pseudomonadati</taxon>
        <taxon>Bacteroidota</taxon>
        <taxon>Flavobacteriia</taxon>
        <taxon>Flavobacteriales</taxon>
        <taxon>Weeksellaceae</taxon>
        <taxon>Cruoricaptor</taxon>
    </lineage>
</organism>
<dbReference type="RefSeq" id="WP_073177424.1">
    <property type="nucleotide sequence ID" value="NZ_FQYI01000001.1"/>
</dbReference>
<dbReference type="PANTHER" id="PTHR47053:SF1">
    <property type="entry name" value="MUREIN DD-ENDOPEPTIDASE MEPH-RELATED"/>
    <property type="match status" value="1"/>
</dbReference>
<dbReference type="InterPro" id="IPR041382">
    <property type="entry name" value="SH3_16"/>
</dbReference>
<evidence type="ECO:0000256" key="1">
    <source>
        <dbReference type="ARBA" id="ARBA00007074"/>
    </source>
</evidence>
<dbReference type="InterPro" id="IPR051202">
    <property type="entry name" value="Peptidase_C40"/>
</dbReference>
<dbReference type="InterPro" id="IPR000064">
    <property type="entry name" value="NLP_P60_dom"/>
</dbReference>
<comment type="similarity">
    <text evidence="1">Belongs to the peptidase C40 family.</text>
</comment>
<keyword evidence="3" id="KW-0378">Hydrolase</keyword>
<dbReference type="GO" id="GO:0006508">
    <property type="term" value="P:proteolysis"/>
    <property type="evidence" value="ECO:0007669"/>
    <property type="project" value="UniProtKB-KW"/>
</dbReference>
<gene>
    <name evidence="7" type="ORF">SAMN05443429_101169</name>
</gene>
<dbReference type="InterPro" id="IPR038765">
    <property type="entry name" value="Papain-like_cys_pep_sf"/>
</dbReference>
<dbReference type="PANTHER" id="PTHR47053">
    <property type="entry name" value="MUREIN DD-ENDOPEPTIDASE MEPH-RELATED"/>
    <property type="match status" value="1"/>
</dbReference>
<keyword evidence="4" id="KW-0788">Thiol protease</keyword>
<dbReference type="Pfam" id="PF18348">
    <property type="entry name" value="SH3_16"/>
    <property type="match status" value="1"/>
</dbReference>
<dbReference type="PROSITE" id="PS51781">
    <property type="entry name" value="SH3B"/>
    <property type="match status" value="1"/>
</dbReference>
<dbReference type="SUPFAM" id="SSF54001">
    <property type="entry name" value="Cysteine proteinases"/>
    <property type="match status" value="1"/>
</dbReference>
<accession>A0A1M6A6I9</accession>
<reference evidence="7 8" key="1">
    <citation type="submission" date="2016-11" db="EMBL/GenBank/DDBJ databases">
        <authorList>
            <person name="Jaros S."/>
            <person name="Januszkiewicz K."/>
            <person name="Wedrychowicz H."/>
        </authorList>
    </citation>
    <scope>NUCLEOTIDE SEQUENCE [LARGE SCALE GENOMIC DNA]</scope>
    <source>
        <strain evidence="7 8">DSM 25479</strain>
    </source>
</reference>
<protein>
    <submittedName>
        <fullName evidence="7">SH3 domain-containing protein</fullName>
    </submittedName>
</protein>
<dbReference type="InterPro" id="IPR003646">
    <property type="entry name" value="SH3-like_bac-type"/>
</dbReference>
<evidence type="ECO:0000313" key="7">
    <source>
        <dbReference type="EMBL" id="SHI32045.1"/>
    </source>
</evidence>
<dbReference type="Gene3D" id="3.90.1720.10">
    <property type="entry name" value="endopeptidase domain like (from Nostoc punctiforme)"/>
    <property type="match status" value="1"/>
</dbReference>
<proteinExistence type="inferred from homology"/>
<keyword evidence="8" id="KW-1185">Reference proteome</keyword>
<evidence type="ECO:0000256" key="3">
    <source>
        <dbReference type="ARBA" id="ARBA00022801"/>
    </source>
</evidence>
<dbReference type="Gene3D" id="2.30.30.40">
    <property type="entry name" value="SH3 Domains"/>
    <property type="match status" value="1"/>
</dbReference>
<sequence>MEKAVCSVSVAPIRAENSDRAEMVTQMLFGESCDVLDVQNNWTKIRMDFDGYEGWLDTKQITPVSHEDWQRRKVNLVRETFTSAVLQSGKILLSMGSEVDFQTTVPQRSDNLRESIAIAAREFLNVPYLWGGRSFFGIDCSGFVQLVFKIHGIQLPRDAYQQAEAGTLLDFVGEAKPGDLAFFENSEGRIIHIGIMLEEQKIIHAHGKVRIDMLDSTGIYNAEQKKYTHRLRFLKRILE</sequence>